<evidence type="ECO:0000259" key="2">
    <source>
        <dbReference type="Pfam" id="PF05036"/>
    </source>
</evidence>
<dbReference type="EMBL" id="JACDUU010000004">
    <property type="protein sequence ID" value="MBA2871614.1"/>
    <property type="molecule type" value="Genomic_DNA"/>
</dbReference>
<proteinExistence type="predicted"/>
<reference evidence="3 4" key="1">
    <citation type="submission" date="2020-07" db="EMBL/GenBank/DDBJ databases">
        <title>Genomic Encyclopedia of Type Strains, Phase IV (KMG-IV): sequencing the most valuable type-strain genomes for metagenomic binning, comparative biology and taxonomic classification.</title>
        <authorList>
            <person name="Goeker M."/>
        </authorList>
    </citation>
    <scope>NUCLEOTIDE SEQUENCE [LARGE SCALE GENOMIC DNA]</scope>
    <source>
        <strain evidence="3 4">DSM 25220</strain>
    </source>
</reference>
<dbReference type="AlphaFoldDB" id="A0A7W0BX28"/>
<dbReference type="InterPro" id="IPR036680">
    <property type="entry name" value="SPOR-like_sf"/>
</dbReference>
<keyword evidence="1" id="KW-0812">Transmembrane</keyword>
<dbReference type="RefSeq" id="WP_181537444.1">
    <property type="nucleotide sequence ID" value="NZ_JACDUU010000004.1"/>
</dbReference>
<dbReference type="GO" id="GO:0042834">
    <property type="term" value="F:peptidoglycan binding"/>
    <property type="evidence" value="ECO:0007669"/>
    <property type="project" value="InterPro"/>
</dbReference>
<evidence type="ECO:0000256" key="1">
    <source>
        <dbReference type="SAM" id="Phobius"/>
    </source>
</evidence>
<dbReference type="SUPFAM" id="SSF110997">
    <property type="entry name" value="Sporulation related repeat"/>
    <property type="match status" value="1"/>
</dbReference>
<sequence length="334" mass="36899">MDKQGNKISIKINGSERSFTAKETVIPKPVTEPVKNEICAAKEEEKELLFENVKSKEENERHMIDFTGLRKLAARPIKKKSFNSTVSKHIKSAFVSIFTAVAIGTSFGFVVLNFLSEDRANGTPKEEGVSSSSALLSSHTETKELAANSAQQLSFSVYVVQAGVFSTLESAKEYRKKLNDAGIPAVVVGESPTYLFIGIGLEKEALYPVSELYKQKGQETYIKPLTLATADNSKAQKMLAASQSFYEKLISASAQLLGGNSLTSEIRGDLQNEYKQFQTIQVPSDKNAVEYKKHLESAYALLTSYQQTKDAQSLLKIQQKLLEALTFYMAFTSK</sequence>
<keyword evidence="1" id="KW-1133">Transmembrane helix</keyword>
<dbReference type="Proteomes" id="UP000580891">
    <property type="component" value="Unassembled WGS sequence"/>
</dbReference>
<keyword evidence="1" id="KW-0472">Membrane</keyword>
<feature type="transmembrane region" description="Helical" evidence="1">
    <location>
        <begin position="93"/>
        <end position="115"/>
    </location>
</feature>
<feature type="domain" description="SPOR" evidence="2">
    <location>
        <begin position="157"/>
        <end position="194"/>
    </location>
</feature>
<organism evidence="3 4">
    <name type="scientific">[Anoxybacillus] calidus</name>
    <dbReference type="NCBI Taxonomy" id="575178"/>
    <lineage>
        <taxon>Bacteria</taxon>
        <taxon>Bacillati</taxon>
        <taxon>Bacillota</taxon>
        <taxon>Bacilli</taxon>
        <taxon>Bacillales</taxon>
        <taxon>Anoxybacillaceae</taxon>
        <taxon>Paranoxybacillus</taxon>
    </lineage>
</organism>
<evidence type="ECO:0000313" key="3">
    <source>
        <dbReference type="EMBL" id="MBA2871614.1"/>
    </source>
</evidence>
<gene>
    <name evidence="3" type="ORF">HNQ85_001889</name>
</gene>
<dbReference type="Gene3D" id="3.30.70.1070">
    <property type="entry name" value="Sporulation related repeat"/>
    <property type="match status" value="1"/>
</dbReference>
<dbReference type="Pfam" id="PF05036">
    <property type="entry name" value="SPOR"/>
    <property type="match status" value="1"/>
</dbReference>
<name>A0A7W0BX28_9BACL</name>
<comment type="caution">
    <text evidence="3">The sequence shown here is derived from an EMBL/GenBank/DDBJ whole genome shotgun (WGS) entry which is preliminary data.</text>
</comment>
<protein>
    <submittedName>
        <fullName evidence="3">Stage II sporulation protein B</fullName>
    </submittedName>
</protein>
<dbReference type="InterPro" id="IPR007730">
    <property type="entry name" value="SPOR-like_dom"/>
</dbReference>
<accession>A0A7W0BX28</accession>
<evidence type="ECO:0000313" key="4">
    <source>
        <dbReference type="Proteomes" id="UP000580891"/>
    </source>
</evidence>
<keyword evidence="4" id="KW-1185">Reference proteome</keyword>